<protein>
    <submittedName>
        <fullName evidence="2">Uncharacterized protein</fullName>
    </submittedName>
</protein>
<dbReference type="AlphaFoldDB" id="A0A8J3YH62"/>
<feature type="transmembrane region" description="Helical" evidence="1">
    <location>
        <begin position="95"/>
        <end position="115"/>
    </location>
</feature>
<keyword evidence="3" id="KW-1185">Reference proteome</keyword>
<name>A0A8J3YH62_9ACTN</name>
<feature type="transmembrane region" description="Helical" evidence="1">
    <location>
        <begin position="149"/>
        <end position="166"/>
    </location>
</feature>
<keyword evidence="1" id="KW-0812">Transmembrane</keyword>
<keyword evidence="1" id="KW-0472">Membrane</keyword>
<evidence type="ECO:0000313" key="3">
    <source>
        <dbReference type="Proteomes" id="UP000619260"/>
    </source>
</evidence>
<evidence type="ECO:0000256" key="1">
    <source>
        <dbReference type="SAM" id="Phobius"/>
    </source>
</evidence>
<organism evidence="2 3">
    <name type="scientific">Virgisporangium aliadipatigenens</name>
    <dbReference type="NCBI Taxonomy" id="741659"/>
    <lineage>
        <taxon>Bacteria</taxon>
        <taxon>Bacillati</taxon>
        <taxon>Actinomycetota</taxon>
        <taxon>Actinomycetes</taxon>
        <taxon>Micromonosporales</taxon>
        <taxon>Micromonosporaceae</taxon>
        <taxon>Virgisporangium</taxon>
    </lineage>
</organism>
<comment type="caution">
    <text evidence="2">The sequence shown here is derived from an EMBL/GenBank/DDBJ whole genome shotgun (WGS) entry which is preliminary data.</text>
</comment>
<proteinExistence type="predicted"/>
<dbReference type="EMBL" id="BOPF01000006">
    <property type="protein sequence ID" value="GIJ45194.1"/>
    <property type="molecule type" value="Genomic_DNA"/>
</dbReference>
<dbReference type="Proteomes" id="UP000619260">
    <property type="component" value="Unassembled WGS sequence"/>
</dbReference>
<gene>
    <name evidence="2" type="ORF">Val02_20800</name>
</gene>
<sequence length="594" mass="63662">MKRIWRRPTAVVTPPKAFSCDPAAVAAELQRLAEHPALADRAQGLMHLAEALKSDKDLSPWTDVDIVSVLGSNGDSEDFGEDRGRLRYLDLLRTALIFLPILATWLGLVVAGSAYEKLVASDPSSRDEAFLKLWFDGFHGHTAFGLDRIAGFIGLVLALIIAISVIRDVDLARVRGSARQAHLCLRPTLLQAAYILNDRKPSAPELMRKTIAAAADELRHVVEQAETVTAGLRSSFAHIEAVAGRLEAGVELSVTAAGTISASVDRVNGSVGELRNQVRASVQDSTVAGERSIGRLTESVVDVARKMTGAVEAVEAGLTQSLAELAVQNSRAVARSADSVTQALSTIEGGVTSALSVSADSTEAMSRVVSEAAAAVETMDKRIQVLLAEVEEQIEASGELVVTAHDDARKHMETVLHDVAGRLHDNSQKLAEHVERSSAWIVGAANELIGQSTRAMSSAEVTYDRIGRAVSDVSARLDVMVDHRNSSGELLVAHTEAARKLSTLDGTLGHVDRSLGGVVDAWSTIAGHLERVDVDRERDRVELAAWYDGMMGELRSMVEALRSPIAELTTFRQGAGRPVNLIKQHVPSPDRVAA</sequence>
<evidence type="ECO:0000313" key="2">
    <source>
        <dbReference type="EMBL" id="GIJ45194.1"/>
    </source>
</evidence>
<keyword evidence="1" id="KW-1133">Transmembrane helix</keyword>
<reference evidence="2" key="1">
    <citation type="submission" date="2021-01" db="EMBL/GenBank/DDBJ databases">
        <title>Whole genome shotgun sequence of Virgisporangium aliadipatigenens NBRC 105644.</title>
        <authorList>
            <person name="Komaki H."/>
            <person name="Tamura T."/>
        </authorList>
    </citation>
    <scope>NUCLEOTIDE SEQUENCE</scope>
    <source>
        <strain evidence="2">NBRC 105644</strain>
    </source>
</reference>
<accession>A0A8J3YH62</accession>